<evidence type="ECO:0000313" key="7">
    <source>
        <dbReference type="Proteomes" id="UP000256864"/>
    </source>
</evidence>
<dbReference type="PANTHER" id="PTHR42957:SF2">
    <property type="entry name" value="HELICASE HERA CENTRAL DOMAIN-CONTAINING PROTEIN"/>
    <property type="match status" value="1"/>
</dbReference>
<keyword evidence="7" id="KW-1185">Reference proteome</keyword>
<protein>
    <recommendedName>
        <fullName evidence="5">Helicase HerA central domain-containing protein</fullName>
    </recommendedName>
</protein>
<dbReference type="GO" id="GO:0043139">
    <property type="term" value="F:5'-3' DNA helicase activity"/>
    <property type="evidence" value="ECO:0007669"/>
    <property type="project" value="UniProtKB-EC"/>
</dbReference>
<comment type="catalytic activity">
    <reaction evidence="3">
        <text>ATP + H2O = ADP + phosphate + H(+)</text>
        <dbReference type="Rhea" id="RHEA:13065"/>
        <dbReference type="ChEBI" id="CHEBI:15377"/>
        <dbReference type="ChEBI" id="CHEBI:15378"/>
        <dbReference type="ChEBI" id="CHEBI:30616"/>
        <dbReference type="ChEBI" id="CHEBI:43474"/>
        <dbReference type="ChEBI" id="CHEBI:456216"/>
        <dbReference type="EC" id="5.6.2.3"/>
    </reaction>
</comment>
<feature type="domain" description="Helicase HerA central" evidence="5">
    <location>
        <begin position="101"/>
        <end position="363"/>
    </location>
</feature>
<dbReference type="GO" id="GO:0043138">
    <property type="term" value="F:3'-5' DNA helicase activity"/>
    <property type="evidence" value="ECO:0007669"/>
    <property type="project" value="UniProtKB-EC"/>
</dbReference>
<sequence length="526" mass="59574">MVLVSTKMGAKILSRVAKITPFNAYYTEDDPWSEARRKGLHIPDNIARKYEICELDLLIQLPNSEVNYPPKPGDEVLKIDLESHYEDIFGISRDEPGYVWFGSLFGYKNAPIPLDIEKVPMHMAVFGTTGSGKSFSTGVLIEKFMCISAGENRAVSFPMIIIDANGDYLEYDKYFKQAYQDIDSKIRPVGWVKRFVFPHIAYQNSELRGEPVIGVDLDRLSVKEIAETIVMYHKGSLDGAELQISGIVTLLDYLRENEGYDSLHEFFVDDDLYDELIGKLRNFDTKRIAAATKPAIERAFAKFREIESNYKILSAKKESELTQDEFIDDITENGGIAIIDFSEEGATGVDIQVKQLVMTYLANLLFNKFSKYKIENRTRYLIFLIEEAQNFIPDKSYPISSSLAKNKLSLIATQGRKFGLSLCIVTQRPSFIDKIVLSMCNTFFIHRISPDDVSYVRTATGGLPSSLETRLTRLTQGHMIVTGQMNKLPFPLMISIPKADRIVPHPMGTTDVISTLKKLREGFDYI</sequence>
<gene>
    <name evidence="6" type="ORF">C7452_0863</name>
</gene>
<dbReference type="PANTHER" id="PTHR42957">
    <property type="entry name" value="HELICASE MJ1565-RELATED"/>
    <property type="match status" value="1"/>
</dbReference>
<evidence type="ECO:0000256" key="2">
    <source>
        <dbReference type="ARBA" id="ARBA00034617"/>
    </source>
</evidence>
<dbReference type="Pfam" id="PF01935">
    <property type="entry name" value="DUF87"/>
    <property type="match status" value="1"/>
</dbReference>
<dbReference type="Proteomes" id="UP000256864">
    <property type="component" value="Unassembled WGS sequence"/>
</dbReference>
<evidence type="ECO:0000256" key="1">
    <source>
        <dbReference type="ARBA" id="ARBA00007816"/>
    </source>
</evidence>
<evidence type="ECO:0000256" key="4">
    <source>
        <dbReference type="ARBA" id="ARBA00048988"/>
    </source>
</evidence>
<evidence type="ECO:0000313" key="6">
    <source>
        <dbReference type="EMBL" id="REE28838.1"/>
    </source>
</evidence>
<dbReference type="InterPro" id="IPR027417">
    <property type="entry name" value="P-loop_NTPase"/>
</dbReference>
<name>A0A371NFT5_9EURY</name>
<comment type="similarity">
    <text evidence="1">Belongs to the HerA family.</text>
</comment>
<evidence type="ECO:0000259" key="5">
    <source>
        <dbReference type="Pfam" id="PF01935"/>
    </source>
</evidence>
<dbReference type="AlphaFoldDB" id="A0A371NFT5"/>
<accession>A0A371NFT5</accession>
<evidence type="ECO:0000256" key="3">
    <source>
        <dbReference type="ARBA" id="ARBA00048954"/>
    </source>
</evidence>
<organism evidence="6 7">
    <name type="scientific">Methanothermobacter defluvii</name>
    <dbReference type="NCBI Taxonomy" id="49339"/>
    <lineage>
        <taxon>Archaea</taxon>
        <taxon>Methanobacteriati</taxon>
        <taxon>Methanobacteriota</taxon>
        <taxon>Methanomada group</taxon>
        <taxon>Methanobacteria</taxon>
        <taxon>Methanobacteriales</taxon>
        <taxon>Methanobacteriaceae</taxon>
        <taxon>Methanothermobacter</taxon>
    </lineage>
</organism>
<dbReference type="InterPro" id="IPR008571">
    <property type="entry name" value="HerA-like"/>
</dbReference>
<comment type="catalytic activity">
    <reaction evidence="4">
        <text>ATP + H2O = ADP + phosphate + H(+)</text>
        <dbReference type="Rhea" id="RHEA:13065"/>
        <dbReference type="ChEBI" id="CHEBI:15377"/>
        <dbReference type="ChEBI" id="CHEBI:15378"/>
        <dbReference type="ChEBI" id="CHEBI:30616"/>
        <dbReference type="ChEBI" id="CHEBI:43474"/>
        <dbReference type="ChEBI" id="CHEBI:456216"/>
        <dbReference type="EC" id="5.6.2.4"/>
    </reaction>
</comment>
<dbReference type="InterPro" id="IPR002789">
    <property type="entry name" value="HerA_central"/>
</dbReference>
<comment type="catalytic activity">
    <reaction evidence="2">
        <text>Couples ATP hydrolysis with the unwinding of duplex DNA by translocating in the 3'-5' direction.</text>
        <dbReference type="EC" id="5.6.2.4"/>
    </reaction>
</comment>
<dbReference type="SUPFAM" id="SSF52540">
    <property type="entry name" value="P-loop containing nucleoside triphosphate hydrolases"/>
    <property type="match status" value="1"/>
</dbReference>
<dbReference type="Gene3D" id="3.40.50.300">
    <property type="entry name" value="P-loop containing nucleotide triphosphate hydrolases"/>
    <property type="match status" value="2"/>
</dbReference>
<comment type="caution">
    <text evidence="6">The sequence shown here is derived from an EMBL/GenBank/DDBJ whole genome shotgun (WGS) entry which is preliminary data.</text>
</comment>
<dbReference type="EMBL" id="QREL01000001">
    <property type="protein sequence ID" value="REE28838.1"/>
    <property type="molecule type" value="Genomic_DNA"/>
</dbReference>
<proteinExistence type="inferred from homology"/>
<reference evidence="6 7" key="1">
    <citation type="submission" date="2018-07" db="EMBL/GenBank/DDBJ databases">
        <title>Genomic Encyclopedia of Type Strains, Phase IV (KMG-IV): sequencing the most valuable type-strain genomes for metagenomic binning, comparative biology and taxonomic classification.</title>
        <authorList>
            <person name="Goeker M."/>
        </authorList>
    </citation>
    <scope>NUCLEOTIDE SEQUENCE [LARGE SCALE GENOMIC DNA]</scope>
    <source>
        <strain evidence="6 7">DSM 7466</strain>
    </source>
</reference>